<dbReference type="InterPro" id="IPR036188">
    <property type="entry name" value="FAD/NAD-bd_sf"/>
</dbReference>
<dbReference type="InterPro" id="IPR002937">
    <property type="entry name" value="Amino_oxidase"/>
</dbReference>
<keyword evidence="3" id="KW-1185">Reference proteome</keyword>
<accession>A0A9E7C2P6</accession>
<organism evidence="2 3">
    <name type="scientific">Capillimicrobium parvum</name>
    <dbReference type="NCBI Taxonomy" id="2884022"/>
    <lineage>
        <taxon>Bacteria</taxon>
        <taxon>Bacillati</taxon>
        <taxon>Actinomycetota</taxon>
        <taxon>Thermoleophilia</taxon>
        <taxon>Solirubrobacterales</taxon>
        <taxon>Capillimicrobiaceae</taxon>
        <taxon>Capillimicrobium</taxon>
    </lineage>
</organism>
<dbReference type="Proteomes" id="UP001162834">
    <property type="component" value="Chromosome"/>
</dbReference>
<dbReference type="EC" id="1.17.8.1" evidence="2"/>
<dbReference type="InterPro" id="IPR017830">
    <property type="entry name" value="SQase_HpnE"/>
</dbReference>
<dbReference type="KEGG" id="sbae:DSM104329_05205"/>
<dbReference type="Gene3D" id="3.50.50.60">
    <property type="entry name" value="FAD/NAD(P)-binding domain"/>
    <property type="match status" value="1"/>
</dbReference>
<evidence type="ECO:0000313" key="3">
    <source>
        <dbReference type="Proteomes" id="UP001162834"/>
    </source>
</evidence>
<keyword evidence="2" id="KW-0560">Oxidoreductase</keyword>
<dbReference type="EMBL" id="CP087164">
    <property type="protein sequence ID" value="UGS38775.1"/>
    <property type="molecule type" value="Genomic_DNA"/>
</dbReference>
<dbReference type="PANTHER" id="PTHR42923">
    <property type="entry name" value="PROTOPORPHYRINOGEN OXIDASE"/>
    <property type="match status" value="1"/>
</dbReference>
<dbReference type="SUPFAM" id="SSF51905">
    <property type="entry name" value="FAD/NAD(P)-binding domain"/>
    <property type="match status" value="1"/>
</dbReference>
<dbReference type="PANTHER" id="PTHR42923:SF47">
    <property type="entry name" value="BLR3003 PROTEIN"/>
    <property type="match status" value="1"/>
</dbReference>
<feature type="domain" description="Amine oxidase" evidence="1">
    <location>
        <begin position="15"/>
        <end position="438"/>
    </location>
</feature>
<dbReference type="InterPro" id="IPR050464">
    <property type="entry name" value="Zeta_carotene_desat/Oxidored"/>
</dbReference>
<dbReference type="GO" id="GO:0016491">
    <property type="term" value="F:oxidoreductase activity"/>
    <property type="evidence" value="ECO:0007669"/>
    <property type="project" value="UniProtKB-KW"/>
</dbReference>
<reference evidence="2" key="1">
    <citation type="journal article" date="2022" name="Int. J. Syst. Evol. Microbiol.">
        <title>Pseudomonas aegrilactucae sp. nov. and Pseudomonas morbosilactucae sp. nov., pathogens causing bacterial rot of lettuce in Japan.</title>
        <authorList>
            <person name="Sawada H."/>
            <person name="Fujikawa T."/>
            <person name="Satou M."/>
        </authorList>
    </citation>
    <scope>NUCLEOTIDE SEQUENCE</scope>
    <source>
        <strain evidence="2">0166_1</strain>
    </source>
</reference>
<dbReference type="Pfam" id="PF01593">
    <property type="entry name" value="Amino_oxidase"/>
    <property type="match status" value="1"/>
</dbReference>
<dbReference type="RefSeq" id="WP_259312791.1">
    <property type="nucleotide sequence ID" value="NZ_CP087164.1"/>
</dbReference>
<proteinExistence type="predicted"/>
<dbReference type="AlphaFoldDB" id="A0A9E7C2P6"/>
<dbReference type="NCBIfam" id="TIGR03467">
    <property type="entry name" value="HpnE"/>
    <property type="match status" value="1"/>
</dbReference>
<gene>
    <name evidence="2" type="primary">hpnE</name>
    <name evidence="2" type="ORF">DSM104329_05205</name>
</gene>
<sequence>MTGRAPRIAVVGGGLAGITAALDCAEGGAQVTLLEVRPRLGGAAYSYERDGLRIDNGQHVFLRCCGAYRALLRRIGSDGDVVLQPRLDIPVLVPGRRPARLSRTRLPAPLQLSASMARFPLLSAAGKVRVARAMLALRSVDPDDPFADARSFGDWLAEHDQGAEEIEAVWRLIGLPTLNVDPAEASLAQAAYVFRTALLEHSSAADIGWARVPLSDLHDGPSQRALAAAGAEVRLGARIERVVARPGAGFLVEGPADGIEADAVVVALPSQRVAGLLPPGALADPAALERLGRSPIVNLHVAYDRRVLHEPFAVAARSPVQWLFDRTDGSGVEHGQLVAVSLSGADEEAAMDADALRERFVPALAELLPAARGARVERFLVTREHAATFRPGPGVRSVRPGPRTGMPGLALAGAWTDTGWPATMESAVRSGHAAAREALTAARAAAGAVTAVAA</sequence>
<protein>
    <submittedName>
        <fullName evidence="2">Hydroxysqualene dehydroxylase</fullName>
        <ecNumber evidence="2">1.17.8.1</ecNumber>
    </submittedName>
</protein>
<name>A0A9E7C2P6_9ACTN</name>
<evidence type="ECO:0000259" key="1">
    <source>
        <dbReference type="Pfam" id="PF01593"/>
    </source>
</evidence>
<evidence type="ECO:0000313" key="2">
    <source>
        <dbReference type="EMBL" id="UGS38775.1"/>
    </source>
</evidence>